<dbReference type="AlphaFoldDB" id="A0A0F9G6Z6"/>
<proteinExistence type="predicted"/>
<name>A0A0F9G6Z6_9ZZZZ</name>
<feature type="region of interest" description="Disordered" evidence="1">
    <location>
        <begin position="42"/>
        <end position="71"/>
    </location>
</feature>
<organism evidence="2">
    <name type="scientific">marine sediment metagenome</name>
    <dbReference type="NCBI Taxonomy" id="412755"/>
    <lineage>
        <taxon>unclassified sequences</taxon>
        <taxon>metagenomes</taxon>
        <taxon>ecological metagenomes</taxon>
    </lineage>
</organism>
<evidence type="ECO:0000313" key="2">
    <source>
        <dbReference type="EMBL" id="KKL94619.1"/>
    </source>
</evidence>
<evidence type="ECO:0000256" key="1">
    <source>
        <dbReference type="SAM" id="MobiDB-lite"/>
    </source>
</evidence>
<accession>A0A0F9G6Z6</accession>
<sequence length="71" mass="7970">MQVSIDQLFSQIGRLQVEKTALEQANAVLAQEVVKLRNRLDKYEGNKPENVSEFPGQEKPKLVGPPPNKPE</sequence>
<reference evidence="2" key="1">
    <citation type="journal article" date="2015" name="Nature">
        <title>Complex archaea that bridge the gap between prokaryotes and eukaryotes.</title>
        <authorList>
            <person name="Spang A."/>
            <person name="Saw J.H."/>
            <person name="Jorgensen S.L."/>
            <person name="Zaremba-Niedzwiedzka K."/>
            <person name="Martijn J."/>
            <person name="Lind A.E."/>
            <person name="van Eijk R."/>
            <person name="Schleper C."/>
            <person name="Guy L."/>
            <person name="Ettema T.J."/>
        </authorList>
    </citation>
    <scope>NUCLEOTIDE SEQUENCE</scope>
</reference>
<protein>
    <submittedName>
        <fullName evidence="2">Uncharacterized protein</fullName>
    </submittedName>
</protein>
<dbReference type="EMBL" id="LAZR01018879">
    <property type="protein sequence ID" value="KKL94619.1"/>
    <property type="molecule type" value="Genomic_DNA"/>
</dbReference>
<comment type="caution">
    <text evidence="2">The sequence shown here is derived from an EMBL/GenBank/DDBJ whole genome shotgun (WGS) entry which is preliminary data.</text>
</comment>
<gene>
    <name evidence="2" type="ORF">LCGC14_1862900</name>
</gene>